<evidence type="ECO:0000313" key="1">
    <source>
        <dbReference type="EMBL" id="SVC49555.1"/>
    </source>
</evidence>
<dbReference type="EMBL" id="UINC01094369">
    <property type="protein sequence ID" value="SVC49555.1"/>
    <property type="molecule type" value="Genomic_DNA"/>
</dbReference>
<reference evidence="1" key="1">
    <citation type="submission" date="2018-05" db="EMBL/GenBank/DDBJ databases">
        <authorList>
            <person name="Lanie J.A."/>
            <person name="Ng W.-L."/>
            <person name="Kazmierczak K.M."/>
            <person name="Andrzejewski T.M."/>
            <person name="Davidsen T.M."/>
            <person name="Wayne K.J."/>
            <person name="Tettelin H."/>
            <person name="Glass J.I."/>
            <person name="Rusch D."/>
            <person name="Podicherti R."/>
            <person name="Tsui H.-C.T."/>
            <person name="Winkler M.E."/>
        </authorList>
    </citation>
    <scope>NUCLEOTIDE SEQUENCE</scope>
</reference>
<organism evidence="1">
    <name type="scientific">marine metagenome</name>
    <dbReference type="NCBI Taxonomy" id="408172"/>
    <lineage>
        <taxon>unclassified sequences</taxon>
        <taxon>metagenomes</taxon>
        <taxon>ecological metagenomes</taxon>
    </lineage>
</organism>
<proteinExistence type="predicted"/>
<dbReference type="AlphaFoldDB" id="A0A382MN59"/>
<sequence length="104" mass="11823">MVYLNNKYCLSFQKFTMNYPQSIFLDTRWCAGIEYCAVKALLLTYTIFFYFTAFQANDPAILRMIRLPLVAAGLAVPFRIIIHNYAAAQADFPGPAIFPHLFAG</sequence>
<accession>A0A382MN59</accession>
<protein>
    <submittedName>
        <fullName evidence="1">Uncharacterized protein</fullName>
    </submittedName>
</protein>
<name>A0A382MN59_9ZZZZ</name>
<gene>
    <name evidence="1" type="ORF">METZ01_LOCUS302409</name>
</gene>